<organism evidence="1 2">
    <name type="scientific">Shimia abyssi</name>
    <dbReference type="NCBI Taxonomy" id="1662395"/>
    <lineage>
        <taxon>Bacteria</taxon>
        <taxon>Pseudomonadati</taxon>
        <taxon>Pseudomonadota</taxon>
        <taxon>Alphaproteobacteria</taxon>
        <taxon>Rhodobacterales</taxon>
        <taxon>Roseobacteraceae</taxon>
    </lineage>
</organism>
<comment type="caution">
    <text evidence="1">The sequence shown here is derived from an EMBL/GenBank/DDBJ whole genome shotgun (WGS) entry which is preliminary data.</text>
</comment>
<dbReference type="Proteomes" id="UP000240418">
    <property type="component" value="Unassembled WGS sequence"/>
</dbReference>
<proteinExistence type="predicted"/>
<dbReference type="EMBL" id="PYGJ01000003">
    <property type="protein sequence ID" value="PSL20639.1"/>
    <property type="molecule type" value="Genomic_DNA"/>
</dbReference>
<evidence type="ECO:0000313" key="1">
    <source>
        <dbReference type="EMBL" id="PSL20639.1"/>
    </source>
</evidence>
<keyword evidence="2" id="KW-1185">Reference proteome</keyword>
<evidence type="ECO:0000313" key="2">
    <source>
        <dbReference type="Proteomes" id="UP000240418"/>
    </source>
</evidence>
<gene>
    <name evidence="1" type="ORF">CLV88_103287</name>
</gene>
<name>A0A2P8FFZ1_9RHOB</name>
<sequence length="66" mass="7121">MAQAIGCVVDPKDQDLAVARNRKHKISTVGARAKTRKVLAEDSSCGNISDVDLLVETKKPRQMSGL</sequence>
<reference evidence="1 2" key="1">
    <citation type="submission" date="2018-03" db="EMBL/GenBank/DDBJ databases">
        <title>Genomic Encyclopedia of Archaeal and Bacterial Type Strains, Phase II (KMG-II): from individual species to whole genera.</title>
        <authorList>
            <person name="Goeker M."/>
        </authorList>
    </citation>
    <scope>NUCLEOTIDE SEQUENCE [LARGE SCALE GENOMIC DNA]</scope>
    <source>
        <strain evidence="1 2">DSM 100673</strain>
    </source>
</reference>
<accession>A0A2P8FFZ1</accession>
<protein>
    <submittedName>
        <fullName evidence="1">Uncharacterized protein</fullName>
    </submittedName>
</protein>
<dbReference type="AlphaFoldDB" id="A0A2P8FFZ1"/>